<reference evidence="1" key="1">
    <citation type="submission" date="2022-04" db="EMBL/GenBank/DDBJ databases">
        <title>Systematic whole-genome sequencing reveals an unexpected diversity among actinomycetoma pathogens and provides insights into their antibacterial susceptibilities.</title>
        <authorList>
            <person name="Watson A.K."/>
            <person name="Kepplinger B."/>
            <person name="Bakhiet S.M."/>
            <person name="Mhmoud N.A."/>
            <person name="Chapman J."/>
            <person name="Allenby N."/>
            <person name="Mickiewicz K."/>
            <person name="Goodfellow M."/>
            <person name="Fahal A.H."/>
            <person name="Errington J."/>
        </authorList>
    </citation>
    <scope>NUCLEOTIDE SEQUENCE</scope>
    <source>
        <strain evidence="1">SD 504</strain>
    </source>
</reference>
<protein>
    <submittedName>
        <fullName evidence="1">Asparagine synthase</fullName>
    </submittedName>
</protein>
<dbReference type="EMBL" id="CP095474">
    <property type="protein sequence ID" value="URN16749.1"/>
    <property type="molecule type" value="Genomic_DNA"/>
</dbReference>
<sequence>SPAAVQAGLRLALPQLLALFDAPLLADAGLVEARVVRTALRAAADGEPVPLDGIADLVSTELWLNRLLMRRGTCWSGTAAARRRAVAAGVPSRPTLRS</sequence>
<name>A0ABY4TCS6_9ACTN</name>
<organism evidence="1 2">
    <name type="scientific">Streptomyces sudanensis</name>
    <dbReference type="NCBI Taxonomy" id="436397"/>
    <lineage>
        <taxon>Bacteria</taxon>
        <taxon>Bacillati</taxon>
        <taxon>Actinomycetota</taxon>
        <taxon>Actinomycetes</taxon>
        <taxon>Kitasatosporales</taxon>
        <taxon>Streptomycetaceae</taxon>
        <taxon>Streptomyces</taxon>
    </lineage>
</organism>
<dbReference type="Proteomes" id="UP001056383">
    <property type="component" value="Chromosome"/>
</dbReference>
<evidence type="ECO:0000313" key="2">
    <source>
        <dbReference type="Proteomes" id="UP001056383"/>
    </source>
</evidence>
<evidence type="ECO:0000313" key="1">
    <source>
        <dbReference type="EMBL" id="URN16749.1"/>
    </source>
</evidence>
<proteinExistence type="predicted"/>
<accession>A0ABY4TCS6</accession>
<gene>
    <name evidence="1" type="ORF">MW084_13250</name>
</gene>
<feature type="non-terminal residue" evidence="1">
    <location>
        <position position="1"/>
    </location>
</feature>
<keyword evidence="2" id="KW-1185">Reference proteome</keyword>